<keyword evidence="2" id="KW-1185">Reference proteome</keyword>
<sequence>MNKAKLILLTGLAAAIVVMGSWAPMSNQVDNQETIIASGNVQQSSIPTILPPL</sequence>
<reference evidence="2" key="1">
    <citation type="journal article" date="2019" name="Int. J. Syst. Evol. Microbiol.">
        <title>The Global Catalogue of Microorganisms (GCM) 10K type strain sequencing project: providing services to taxonomists for standard genome sequencing and annotation.</title>
        <authorList>
            <consortium name="The Broad Institute Genomics Platform"/>
            <consortium name="The Broad Institute Genome Sequencing Center for Infectious Disease"/>
            <person name="Wu L."/>
            <person name="Ma J."/>
        </authorList>
    </citation>
    <scope>NUCLEOTIDE SEQUENCE [LARGE SCALE GENOMIC DNA]</scope>
    <source>
        <strain evidence="2">CCUG 56756</strain>
    </source>
</reference>
<dbReference type="EMBL" id="JBHTKI010000020">
    <property type="protein sequence ID" value="MFD1032302.1"/>
    <property type="molecule type" value="Genomic_DNA"/>
</dbReference>
<evidence type="ECO:0000313" key="1">
    <source>
        <dbReference type="EMBL" id="MFD1032302.1"/>
    </source>
</evidence>
<evidence type="ECO:0000313" key="2">
    <source>
        <dbReference type="Proteomes" id="UP001597109"/>
    </source>
</evidence>
<dbReference type="RefSeq" id="WP_379082833.1">
    <property type="nucleotide sequence ID" value="NZ_JBHTKI010000020.1"/>
</dbReference>
<proteinExistence type="predicted"/>
<organism evidence="1 2">
    <name type="scientific">Metaplanococcus flavidus</name>
    <dbReference type="NCBI Taxonomy" id="569883"/>
    <lineage>
        <taxon>Bacteria</taxon>
        <taxon>Bacillati</taxon>
        <taxon>Bacillota</taxon>
        <taxon>Bacilli</taxon>
        <taxon>Bacillales</taxon>
        <taxon>Caryophanaceae</taxon>
        <taxon>Metaplanococcus</taxon>
    </lineage>
</organism>
<gene>
    <name evidence="1" type="ORF">ACFQ1X_12750</name>
</gene>
<protein>
    <submittedName>
        <fullName evidence="1">Uncharacterized protein</fullName>
    </submittedName>
</protein>
<dbReference type="Proteomes" id="UP001597109">
    <property type="component" value="Unassembled WGS sequence"/>
</dbReference>
<accession>A0ABW3LCF4</accession>
<comment type="caution">
    <text evidence="1">The sequence shown here is derived from an EMBL/GenBank/DDBJ whole genome shotgun (WGS) entry which is preliminary data.</text>
</comment>
<name>A0ABW3LCF4_9BACL</name>